<sequence>MDFRITVEPQQGAEYADVLRAARSAGAAGYEAFFTSDHLLAMADPDVRHSPLDAWTTMAGLARETSTLRLGTLVTASTLRRPGPLAVTVAQVDRMSGGRVELGIGTGWYQAEHDAYGVPFPAFTERFDRLTEQLAILTGMWATPPGAEYSFTGEHYELTRAAGRPRPAQSPTLPIIIGGTGPRRTPQLAARYAAEYNANYTSLDAAVAAYRRADDACRATGRDPATLIHSAALTLAVGRTDTEVARRTPALGPHFAAMVRRGVTGSPARAVDVLGRWSERTGCTRFYLQLFDVTDIDQLELVASDVIPQLRRGAAARA</sequence>
<keyword evidence="3" id="KW-0560">Oxidoreductase</keyword>
<proteinExistence type="predicted"/>
<dbReference type="InterPro" id="IPR050172">
    <property type="entry name" value="SsuD_RutA_monooxygenase"/>
</dbReference>
<dbReference type="NCBIfam" id="TIGR03560">
    <property type="entry name" value="F420_Rv1855c"/>
    <property type="match status" value="1"/>
</dbReference>
<keyword evidence="4" id="KW-0503">Monooxygenase</keyword>
<organism evidence="6 7">
    <name type="scientific">Dactylosporangium vinaceum</name>
    <dbReference type="NCBI Taxonomy" id="53362"/>
    <lineage>
        <taxon>Bacteria</taxon>
        <taxon>Bacillati</taxon>
        <taxon>Actinomycetota</taxon>
        <taxon>Actinomycetes</taxon>
        <taxon>Micromonosporales</taxon>
        <taxon>Micromonosporaceae</taxon>
        <taxon>Dactylosporangium</taxon>
    </lineage>
</organism>
<dbReference type="Pfam" id="PF00296">
    <property type="entry name" value="Bac_luciferase"/>
    <property type="match status" value="1"/>
</dbReference>
<dbReference type="PANTHER" id="PTHR42847">
    <property type="entry name" value="ALKANESULFONATE MONOOXYGENASE"/>
    <property type="match status" value="1"/>
</dbReference>
<name>A0ABV5M395_9ACTN</name>
<dbReference type="InterPro" id="IPR036661">
    <property type="entry name" value="Luciferase-like_sf"/>
</dbReference>
<gene>
    <name evidence="6" type="ORF">ACFFTR_09505</name>
</gene>
<keyword evidence="2" id="KW-0288">FMN</keyword>
<accession>A0ABV5M395</accession>
<dbReference type="InterPro" id="IPR019952">
    <property type="entry name" value="F420_OxRdatse_Rv1855c_pred"/>
</dbReference>
<keyword evidence="1" id="KW-0285">Flavoprotein</keyword>
<keyword evidence="7" id="KW-1185">Reference proteome</keyword>
<evidence type="ECO:0000259" key="5">
    <source>
        <dbReference type="Pfam" id="PF00296"/>
    </source>
</evidence>
<dbReference type="Gene3D" id="3.20.20.30">
    <property type="entry name" value="Luciferase-like domain"/>
    <property type="match status" value="1"/>
</dbReference>
<feature type="domain" description="Luciferase-like" evidence="5">
    <location>
        <begin position="4"/>
        <end position="248"/>
    </location>
</feature>
<comment type="caution">
    <text evidence="6">The sequence shown here is derived from an EMBL/GenBank/DDBJ whole genome shotgun (WGS) entry which is preliminary data.</text>
</comment>
<dbReference type="SUPFAM" id="SSF51679">
    <property type="entry name" value="Bacterial luciferase-like"/>
    <property type="match status" value="1"/>
</dbReference>
<evidence type="ECO:0000256" key="3">
    <source>
        <dbReference type="ARBA" id="ARBA00023002"/>
    </source>
</evidence>
<dbReference type="EMBL" id="JBHMCA010000020">
    <property type="protein sequence ID" value="MFB9443318.1"/>
    <property type="molecule type" value="Genomic_DNA"/>
</dbReference>
<evidence type="ECO:0000313" key="7">
    <source>
        <dbReference type="Proteomes" id="UP001589608"/>
    </source>
</evidence>
<dbReference type="InterPro" id="IPR011251">
    <property type="entry name" value="Luciferase-like_dom"/>
</dbReference>
<evidence type="ECO:0000256" key="1">
    <source>
        <dbReference type="ARBA" id="ARBA00022630"/>
    </source>
</evidence>
<dbReference type="RefSeq" id="WP_223103573.1">
    <property type="nucleotide sequence ID" value="NZ_CP061913.1"/>
</dbReference>
<evidence type="ECO:0000256" key="2">
    <source>
        <dbReference type="ARBA" id="ARBA00022643"/>
    </source>
</evidence>
<dbReference type="Proteomes" id="UP001589608">
    <property type="component" value="Unassembled WGS sequence"/>
</dbReference>
<dbReference type="PANTHER" id="PTHR42847:SF4">
    <property type="entry name" value="ALKANESULFONATE MONOOXYGENASE-RELATED"/>
    <property type="match status" value="1"/>
</dbReference>
<protein>
    <submittedName>
        <fullName evidence="6">TIGR03560 family F420-dependent LLM class oxidoreductase</fullName>
    </submittedName>
</protein>
<evidence type="ECO:0000256" key="4">
    <source>
        <dbReference type="ARBA" id="ARBA00023033"/>
    </source>
</evidence>
<reference evidence="6 7" key="1">
    <citation type="submission" date="2024-09" db="EMBL/GenBank/DDBJ databases">
        <authorList>
            <person name="Sun Q."/>
            <person name="Mori K."/>
        </authorList>
    </citation>
    <scope>NUCLEOTIDE SEQUENCE [LARGE SCALE GENOMIC DNA]</scope>
    <source>
        <strain evidence="6 7">JCM 3307</strain>
    </source>
</reference>
<evidence type="ECO:0000313" key="6">
    <source>
        <dbReference type="EMBL" id="MFB9443318.1"/>
    </source>
</evidence>